<protein>
    <submittedName>
        <fullName evidence="1">Aminoglycoside phosphotransferase family protein</fullName>
    </submittedName>
</protein>
<organism evidence="1 2">
    <name type="scientific">Labrys neptuniae</name>
    <dbReference type="NCBI Taxonomy" id="376174"/>
    <lineage>
        <taxon>Bacteria</taxon>
        <taxon>Pseudomonadati</taxon>
        <taxon>Pseudomonadota</taxon>
        <taxon>Alphaproteobacteria</taxon>
        <taxon>Hyphomicrobiales</taxon>
        <taxon>Xanthobacteraceae</taxon>
        <taxon>Labrys</taxon>
    </lineage>
</organism>
<gene>
    <name evidence="1" type="ORF">ACETRX_01315</name>
</gene>
<dbReference type="RefSeq" id="WP_394308075.1">
    <property type="nucleotide sequence ID" value="NZ_JBHGPK010000001.1"/>
</dbReference>
<reference evidence="1 2" key="1">
    <citation type="submission" date="2024-09" db="EMBL/GenBank/DDBJ databases">
        <title>Description of Labrys sedimenti sp. nov., isolated from a diclofenac-degrading enrichment culture, and genome-based reclassification of Labrys portucalensis as a later heterotypic synonym of Labrys neptuniae.</title>
        <authorList>
            <person name="Tancsics A."/>
            <person name="Csepanyi A."/>
        </authorList>
    </citation>
    <scope>NUCLEOTIDE SEQUENCE [LARGE SCALE GENOMIC DNA]</scope>
    <source>
        <strain evidence="1 2">LMG 23412</strain>
    </source>
</reference>
<sequence length="284" mass="31203">MAGQEKREHTLWDGMATATDFAPYVRRWALIPDGDPIVTHSSRLLPVLHAGAPAMLKVATEAEERWGAGLMIWWGGRGAARVLAHDDRAILLERATGRHSLVHMAKNGADDEASRIICKVVGALHEARAMPPLDLIPLEQRFQALKAAPEGEIFARSAVAARALLANPRDVVTLHGDIHHANILDFGERGWLAIDPKRLKGERGFDYANLFCNPDHTVATARGRLARQVEVVARAAQLERSRLLHWILAWAGLSATWLIEDGEEEHVAPTLEVANIAVAEIDKS</sequence>
<dbReference type="InterPro" id="IPR006748">
    <property type="entry name" value="NH2Glyco/OHUrea_AB-resist_kin"/>
</dbReference>
<dbReference type="EMBL" id="JBHGPK010000001">
    <property type="protein sequence ID" value="MFC2248241.1"/>
    <property type="molecule type" value="Genomic_DNA"/>
</dbReference>
<evidence type="ECO:0000313" key="1">
    <source>
        <dbReference type="EMBL" id="MFC2248241.1"/>
    </source>
</evidence>
<dbReference type="Pfam" id="PF04655">
    <property type="entry name" value="APH_6_hur"/>
    <property type="match status" value="1"/>
</dbReference>
<dbReference type="Proteomes" id="UP001595190">
    <property type="component" value="Unassembled WGS sequence"/>
</dbReference>
<proteinExistence type="predicted"/>
<dbReference type="SUPFAM" id="SSF56112">
    <property type="entry name" value="Protein kinase-like (PK-like)"/>
    <property type="match status" value="1"/>
</dbReference>
<accession>A0ABV6Z7T6</accession>
<dbReference type="InterPro" id="IPR011009">
    <property type="entry name" value="Kinase-like_dom_sf"/>
</dbReference>
<name>A0ABV6Z7T6_9HYPH</name>
<comment type="caution">
    <text evidence="1">The sequence shown here is derived from an EMBL/GenBank/DDBJ whole genome shotgun (WGS) entry which is preliminary data.</text>
</comment>
<evidence type="ECO:0000313" key="2">
    <source>
        <dbReference type="Proteomes" id="UP001595190"/>
    </source>
</evidence>